<organism evidence="1 2">
    <name type="scientific">Ilex paraguariensis</name>
    <name type="common">yerba mate</name>
    <dbReference type="NCBI Taxonomy" id="185542"/>
    <lineage>
        <taxon>Eukaryota</taxon>
        <taxon>Viridiplantae</taxon>
        <taxon>Streptophyta</taxon>
        <taxon>Embryophyta</taxon>
        <taxon>Tracheophyta</taxon>
        <taxon>Spermatophyta</taxon>
        <taxon>Magnoliopsida</taxon>
        <taxon>eudicotyledons</taxon>
        <taxon>Gunneridae</taxon>
        <taxon>Pentapetalae</taxon>
        <taxon>asterids</taxon>
        <taxon>campanulids</taxon>
        <taxon>Aquifoliales</taxon>
        <taxon>Aquifoliaceae</taxon>
        <taxon>Ilex</taxon>
    </lineage>
</organism>
<comment type="caution">
    <text evidence="1">The sequence shown here is derived from an EMBL/GenBank/DDBJ whole genome shotgun (WGS) entry which is preliminary data.</text>
</comment>
<name>A0ABC8R5C7_9AQUA</name>
<dbReference type="EMBL" id="CAUOFW020001025">
    <property type="protein sequence ID" value="CAK9140208.1"/>
    <property type="molecule type" value="Genomic_DNA"/>
</dbReference>
<protein>
    <submittedName>
        <fullName evidence="1">Uncharacterized protein</fullName>
    </submittedName>
</protein>
<dbReference type="AlphaFoldDB" id="A0ABC8R5C7"/>
<proteinExistence type="predicted"/>
<gene>
    <name evidence="1" type="ORF">ILEXP_LOCUS7651</name>
</gene>
<evidence type="ECO:0000313" key="1">
    <source>
        <dbReference type="EMBL" id="CAK9140208.1"/>
    </source>
</evidence>
<evidence type="ECO:0000313" key="2">
    <source>
        <dbReference type="Proteomes" id="UP001642360"/>
    </source>
</evidence>
<sequence length="85" mass="10099">MSRRDKGRKKKEQLLVVDENESPNETLFDRKVLRSRSVERGIARTFLGIFSESQLGLGTARVTKRRQTQGALYEPWLNRWWARRH</sequence>
<dbReference type="Proteomes" id="UP001642360">
    <property type="component" value="Unassembled WGS sequence"/>
</dbReference>
<accession>A0ABC8R5C7</accession>
<reference evidence="1 2" key="1">
    <citation type="submission" date="2024-02" db="EMBL/GenBank/DDBJ databases">
        <authorList>
            <person name="Vignale AGUSTIN F."/>
            <person name="Sosa J E."/>
            <person name="Modenutti C."/>
        </authorList>
    </citation>
    <scope>NUCLEOTIDE SEQUENCE [LARGE SCALE GENOMIC DNA]</scope>
</reference>
<keyword evidence="2" id="KW-1185">Reference proteome</keyword>